<dbReference type="SMART" id="SM00345">
    <property type="entry name" value="HTH_GNTR"/>
    <property type="match status" value="1"/>
</dbReference>
<dbReference type="OrthoDB" id="7989071at2"/>
<dbReference type="SUPFAM" id="SSF46785">
    <property type="entry name" value="Winged helix' DNA-binding domain"/>
    <property type="match status" value="1"/>
</dbReference>
<evidence type="ECO:0000313" key="5">
    <source>
        <dbReference type="EMBL" id="AWT25477.1"/>
    </source>
</evidence>
<keyword evidence="6" id="KW-1185">Reference proteome</keyword>
<dbReference type="InterPro" id="IPR000524">
    <property type="entry name" value="Tscrpt_reg_HTH_GntR"/>
</dbReference>
<name>A0A2Z3YTV7_9CORY</name>
<dbReference type="STRING" id="1737425.GCA_900049755_00691"/>
<feature type="domain" description="HTH gntR-type" evidence="4">
    <location>
        <begin position="14"/>
        <end position="86"/>
    </location>
</feature>
<evidence type="ECO:0000256" key="3">
    <source>
        <dbReference type="ARBA" id="ARBA00023163"/>
    </source>
</evidence>
<dbReference type="PROSITE" id="PS50949">
    <property type="entry name" value="HTH_GNTR"/>
    <property type="match status" value="1"/>
</dbReference>
<gene>
    <name evidence="5" type="primary">glcC</name>
    <name evidence="5" type="ORF">Csp1_06650</name>
</gene>
<dbReference type="KEGG" id="cpre:Csp1_06650"/>
<organism evidence="5 6">
    <name type="scientific">Corynebacterium provencense</name>
    <dbReference type="NCBI Taxonomy" id="1737425"/>
    <lineage>
        <taxon>Bacteria</taxon>
        <taxon>Bacillati</taxon>
        <taxon>Actinomycetota</taxon>
        <taxon>Actinomycetes</taxon>
        <taxon>Mycobacteriales</taxon>
        <taxon>Corynebacteriaceae</taxon>
        <taxon>Corynebacterium</taxon>
    </lineage>
</organism>
<dbReference type="GO" id="GO:0003700">
    <property type="term" value="F:DNA-binding transcription factor activity"/>
    <property type="evidence" value="ECO:0007669"/>
    <property type="project" value="InterPro"/>
</dbReference>
<dbReference type="InterPro" id="IPR011711">
    <property type="entry name" value="GntR_C"/>
</dbReference>
<dbReference type="EMBL" id="CP024988">
    <property type="protein sequence ID" value="AWT25477.1"/>
    <property type="molecule type" value="Genomic_DNA"/>
</dbReference>
<dbReference type="InterPro" id="IPR008920">
    <property type="entry name" value="TF_FadR/GntR_C"/>
</dbReference>
<dbReference type="CDD" id="cd07377">
    <property type="entry name" value="WHTH_GntR"/>
    <property type="match status" value="1"/>
</dbReference>
<reference evidence="6" key="1">
    <citation type="submission" date="2017-11" db="EMBL/GenBank/DDBJ databases">
        <title>Otitis media/interna in a cat caused by the recently described species Corynebacterium provencense.</title>
        <authorList>
            <person name="Kittl S."/>
            <person name="Brodard I."/>
            <person name="Rychener L."/>
            <person name="Jores J."/>
            <person name="Roosje P."/>
            <person name="Gobeli Brawand S."/>
        </authorList>
    </citation>
    <scope>NUCLEOTIDE SEQUENCE [LARGE SCALE GENOMIC DNA]</scope>
    <source>
        <strain evidence="6">17KM38</strain>
    </source>
</reference>
<dbReference type="AlphaFoldDB" id="A0A2Z3YTV7"/>
<sequence>MNEHSDPERSAPRTSTHSLVVEAIENRILSGELGVGDALPPERQLAEQLGVSRAAAREAIRVLESHGVLESHVGSGTRAGTFIAATPTVALSRFLKLHVALNNFALEEVVQTRLILEVESAAMAARRGDPEVLHRMGEELAVMDRQDIGREEFGDADTRFHVALARGGGNRLFADMTQAIRESLRAPLLEGYRAHLDWDGLRDLLQEQHRSLLEAVAAGNSEQAAELAREHIRTSYRALPGLCSDEQELITGAGAPGAGDTGQE</sequence>
<dbReference type="GO" id="GO:0003677">
    <property type="term" value="F:DNA binding"/>
    <property type="evidence" value="ECO:0007669"/>
    <property type="project" value="UniProtKB-KW"/>
</dbReference>
<dbReference type="InterPro" id="IPR036388">
    <property type="entry name" value="WH-like_DNA-bd_sf"/>
</dbReference>
<dbReference type="Gene3D" id="1.20.120.530">
    <property type="entry name" value="GntR ligand-binding domain-like"/>
    <property type="match status" value="1"/>
</dbReference>
<dbReference type="PANTHER" id="PTHR43537">
    <property type="entry name" value="TRANSCRIPTIONAL REGULATOR, GNTR FAMILY"/>
    <property type="match status" value="1"/>
</dbReference>
<dbReference type="PANTHER" id="PTHR43537:SF5">
    <property type="entry name" value="UXU OPERON TRANSCRIPTIONAL REGULATOR"/>
    <property type="match status" value="1"/>
</dbReference>
<evidence type="ECO:0000256" key="1">
    <source>
        <dbReference type="ARBA" id="ARBA00023015"/>
    </source>
</evidence>
<dbReference type="Gene3D" id="1.10.10.10">
    <property type="entry name" value="Winged helix-like DNA-binding domain superfamily/Winged helix DNA-binding domain"/>
    <property type="match status" value="1"/>
</dbReference>
<evidence type="ECO:0000256" key="2">
    <source>
        <dbReference type="ARBA" id="ARBA00023125"/>
    </source>
</evidence>
<keyword evidence="1" id="KW-0805">Transcription regulation</keyword>
<dbReference type="PRINTS" id="PR00035">
    <property type="entry name" value="HTHGNTR"/>
</dbReference>
<dbReference type="SUPFAM" id="SSF48008">
    <property type="entry name" value="GntR ligand-binding domain-like"/>
    <property type="match status" value="1"/>
</dbReference>
<dbReference type="SMART" id="SM00895">
    <property type="entry name" value="FCD"/>
    <property type="match status" value="1"/>
</dbReference>
<dbReference type="Pfam" id="PF07729">
    <property type="entry name" value="FCD"/>
    <property type="match status" value="1"/>
</dbReference>
<evidence type="ECO:0000313" key="6">
    <source>
        <dbReference type="Proteomes" id="UP000247696"/>
    </source>
</evidence>
<accession>A0A2Z3YTV7</accession>
<dbReference type="InterPro" id="IPR036390">
    <property type="entry name" value="WH_DNA-bd_sf"/>
</dbReference>
<keyword evidence="3" id="KW-0804">Transcription</keyword>
<dbReference type="Pfam" id="PF00392">
    <property type="entry name" value="GntR"/>
    <property type="match status" value="1"/>
</dbReference>
<dbReference type="Proteomes" id="UP000247696">
    <property type="component" value="Chromosome"/>
</dbReference>
<evidence type="ECO:0000259" key="4">
    <source>
        <dbReference type="PROSITE" id="PS50949"/>
    </source>
</evidence>
<proteinExistence type="predicted"/>
<dbReference type="RefSeq" id="WP_110481064.1">
    <property type="nucleotide sequence ID" value="NZ_CP024988.1"/>
</dbReference>
<keyword evidence="2" id="KW-0238">DNA-binding</keyword>
<protein>
    <submittedName>
        <fullName evidence="5">Glc operon transcriptional activator</fullName>
    </submittedName>
</protein>